<evidence type="ECO:0000313" key="3">
    <source>
        <dbReference type="Proteomes" id="UP001150941"/>
    </source>
</evidence>
<dbReference type="GeneID" id="83198160"/>
<dbReference type="GO" id="GO:0016747">
    <property type="term" value="F:acyltransferase activity, transferring groups other than amino-acyl groups"/>
    <property type="evidence" value="ECO:0007669"/>
    <property type="project" value="InterPro"/>
</dbReference>
<dbReference type="PANTHER" id="PTHR42791">
    <property type="entry name" value="GNAT FAMILY ACETYLTRANSFERASE"/>
    <property type="match status" value="1"/>
</dbReference>
<dbReference type="SUPFAM" id="SSF55729">
    <property type="entry name" value="Acyl-CoA N-acyltransferases (Nat)"/>
    <property type="match status" value="1"/>
</dbReference>
<evidence type="ECO:0000313" key="2">
    <source>
        <dbReference type="EMBL" id="KAJ5246577.1"/>
    </source>
</evidence>
<protein>
    <recommendedName>
        <fullName evidence="1">N-acetyltransferase domain-containing protein</fullName>
    </recommendedName>
</protein>
<dbReference type="InterPro" id="IPR016181">
    <property type="entry name" value="Acyl_CoA_acyltransferase"/>
</dbReference>
<evidence type="ECO:0000259" key="1">
    <source>
        <dbReference type="PROSITE" id="PS51186"/>
    </source>
</evidence>
<dbReference type="AlphaFoldDB" id="A0A9W9TX75"/>
<dbReference type="PANTHER" id="PTHR42791:SF1">
    <property type="entry name" value="N-ACETYLTRANSFERASE DOMAIN-CONTAINING PROTEIN"/>
    <property type="match status" value="1"/>
</dbReference>
<dbReference type="RefSeq" id="XP_058333998.1">
    <property type="nucleotide sequence ID" value="XM_058470857.1"/>
</dbReference>
<gene>
    <name evidence="2" type="ORF">N7468_001560</name>
</gene>
<dbReference type="PROSITE" id="PS51186">
    <property type="entry name" value="GNAT"/>
    <property type="match status" value="1"/>
</dbReference>
<organism evidence="2 3">
    <name type="scientific">Penicillium chermesinum</name>
    <dbReference type="NCBI Taxonomy" id="63820"/>
    <lineage>
        <taxon>Eukaryota</taxon>
        <taxon>Fungi</taxon>
        <taxon>Dikarya</taxon>
        <taxon>Ascomycota</taxon>
        <taxon>Pezizomycotina</taxon>
        <taxon>Eurotiomycetes</taxon>
        <taxon>Eurotiomycetidae</taxon>
        <taxon>Eurotiales</taxon>
        <taxon>Aspergillaceae</taxon>
        <taxon>Penicillium</taxon>
    </lineage>
</organism>
<accession>A0A9W9TX75</accession>
<dbReference type="Gene3D" id="3.40.630.30">
    <property type="match status" value="1"/>
</dbReference>
<dbReference type="OrthoDB" id="410198at2759"/>
<dbReference type="Pfam" id="PF13508">
    <property type="entry name" value="Acetyltransf_7"/>
    <property type="match status" value="1"/>
</dbReference>
<dbReference type="Proteomes" id="UP001150941">
    <property type="component" value="Unassembled WGS sequence"/>
</dbReference>
<comment type="caution">
    <text evidence="2">The sequence shown here is derived from an EMBL/GenBank/DDBJ whole genome shotgun (WGS) entry which is preliminary data.</text>
</comment>
<dbReference type="CDD" id="cd04301">
    <property type="entry name" value="NAT_SF"/>
    <property type="match status" value="1"/>
</dbReference>
<feature type="domain" description="N-acetyltransferase" evidence="1">
    <location>
        <begin position="114"/>
        <end position="185"/>
    </location>
</feature>
<sequence length="191" mass="22080">MIQSRLLDPCSISFVAVAPNSETPDKPLGYAQFTRVGNDEVVQRMLANRDTFWLKLSRWWFSWQRAIANDLWPDRSIDSEALDRYTKSNEKDNYKYWESPEMKKKYENRWIAQSVAVASAYQRKGIGRKLMAEVLIRAQEEQVVVGLDANEEGEKLFQSLGFVLRGRFSMKIGPRAGGIMKWTPAKTPRQV</sequence>
<dbReference type="InterPro" id="IPR052523">
    <property type="entry name" value="Trichothecene_AcTrans"/>
</dbReference>
<dbReference type="InterPro" id="IPR000182">
    <property type="entry name" value="GNAT_dom"/>
</dbReference>
<reference evidence="2" key="2">
    <citation type="journal article" date="2023" name="IMA Fungus">
        <title>Comparative genomic study of the Penicillium genus elucidates a diverse pangenome and 15 lateral gene transfer events.</title>
        <authorList>
            <person name="Petersen C."/>
            <person name="Sorensen T."/>
            <person name="Nielsen M.R."/>
            <person name="Sondergaard T.E."/>
            <person name="Sorensen J.L."/>
            <person name="Fitzpatrick D.A."/>
            <person name="Frisvad J.C."/>
            <person name="Nielsen K.L."/>
        </authorList>
    </citation>
    <scope>NUCLEOTIDE SEQUENCE</scope>
    <source>
        <strain evidence="2">IBT 19713</strain>
    </source>
</reference>
<name>A0A9W9TX75_9EURO</name>
<dbReference type="EMBL" id="JAPQKS010000002">
    <property type="protein sequence ID" value="KAJ5246577.1"/>
    <property type="molecule type" value="Genomic_DNA"/>
</dbReference>
<proteinExistence type="predicted"/>
<keyword evidence="3" id="KW-1185">Reference proteome</keyword>
<reference evidence="2" key="1">
    <citation type="submission" date="2022-11" db="EMBL/GenBank/DDBJ databases">
        <authorList>
            <person name="Petersen C."/>
        </authorList>
    </citation>
    <scope>NUCLEOTIDE SEQUENCE</scope>
    <source>
        <strain evidence="2">IBT 19713</strain>
    </source>
</reference>